<sequence length="54" mass="5854">MIAKRCFNINIMTSFLNPDEIVKTLPLKEGMTVADFGSGAGYFSLAIAKCLKPS</sequence>
<dbReference type="Gene3D" id="3.40.50.150">
    <property type="entry name" value="Vaccinia Virus protein VP39"/>
    <property type="match status" value="1"/>
</dbReference>
<evidence type="ECO:0008006" key="2">
    <source>
        <dbReference type="Google" id="ProtNLM"/>
    </source>
</evidence>
<proteinExistence type="predicted"/>
<gene>
    <name evidence="1" type="ORF">S06H3_24239</name>
</gene>
<comment type="caution">
    <text evidence="1">The sequence shown here is derived from an EMBL/GenBank/DDBJ whole genome shotgun (WGS) entry which is preliminary data.</text>
</comment>
<reference evidence="1" key="1">
    <citation type="journal article" date="2014" name="Front. Microbiol.">
        <title>High frequency of phylogenetically diverse reductive dehalogenase-homologous genes in deep subseafloor sedimentary metagenomes.</title>
        <authorList>
            <person name="Kawai M."/>
            <person name="Futagami T."/>
            <person name="Toyoda A."/>
            <person name="Takaki Y."/>
            <person name="Nishi S."/>
            <person name="Hori S."/>
            <person name="Arai W."/>
            <person name="Tsubouchi T."/>
            <person name="Morono Y."/>
            <person name="Uchiyama I."/>
            <person name="Ito T."/>
            <person name="Fujiyama A."/>
            <person name="Inagaki F."/>
            <person name="Takami H."/>
        </authorList>
    </citation>
    <scope>NUCLEOTIDE SEQUENCE</scope>
    <source>
        <strain evidence="1">Expedition CK06-06</strain>
    </source>
</reference>
<dbReference type="AlphaFoldDB" id="X1NUL8"/>
<dbReference type="SUPFAM" id="SSF53335">
    <property type="entry name" value="S-adenosyl-L-methionine-dependent methyltransferases"/>
    <property type="match status" value="1"/>
</dbReference>
<name>X1NUL8_9ZZZZ</name>
<dbReference type="InterPro" id="IPR029063">
    <property type="entry name" value="SAM-dependent_MTases_sf"/>
</dbReference>
<protein>
    <recommendedName>
        <fullName evidence="2">Methyltransferase small domain-containing protein</fullName>
    </recommendedName>
</protein>
<feature type="non-terminal residue" evidence="1">
    <location>
        <position position="54"/>
    </location>
</feature>
<accession>X1NUL8</accession>
<evidence type="ECO:0000313" key="1">
    <source>
        <dbReference type="EMBL" id="GAI22359.1"/>
    </source>
</evidence>
<organism evidence="1">
    <name type="scientific">marine sediment metagenome</name>
    <dbReference type="NCBI Taxonomy" id="412755"/>
    <lineage>
        <taxon>unclassified sequences</taxon>
        <taxon>metagenomes</taxon>
        <taxon>ecological metagenomes</taxon>
    </lineage>
</organism>
<dbReference type="EMBL" id="BARV01013417">
    <property type="protein sequence ID" value="GAI22359.1"/>
    <property type="molecule type" value="Genomic_DNA"/>
</dbReference>